<accession>A0A7W2FCQ5</accession>
<feature type="signal peptide" evidence="2">
    <location>
        <begin position="1"/>
        <end position="25"/>
    </location>
</feature>
<feature type="compositionally biased region" description="Polar residues" evidence="1">
    <location>
        <begin position="36"/>
        <end position="49"/>
    </location>
</feature>
<feature type="region of interest" description="Disordered" evidence="1">
    <location>
        <begin position="23"/>
        <end position="66"/>
    </location>
</feature>
<sequence length="254" mass="26977">MMLSRAVAPIACLLSLGLAPSVAGARPATPAESATPAKSPNSAIVTTPATAVARPPDTRPVSAAEQRSFDQFQRQYDPAPGAGKARLMAERPAGKGPWQLSATMETPPRLAMPGVCQLERSVFRHVPQAPDGQPWRADGMALPYVWLAVAGPCVAPARPVRLLQALPPEVVLQLLKENAALLNRARLLFAGNTQCARLRALPFALDALGRGPRANGAPTIYTLLFRGERGELAQVDARYSRAELTAWNVSCPAP</sequence>
<reference evidence="3 4" key="1">
    <citation type="submission" date="2020-07" db="EMBL/GenBank/DDBJ databases">
        <title>Novel species isolated from subtropical streams in China.</title>
        <authorList>
            <person name="Lu H."/>
        </authorList>
    </citation>
    <scope>NUCLEOTIDE SEQUENCE [LARGE SCALE GENOMIC DNA]</scope>
    <source>
        <strain evidence="3 4">LX47W</strain>
    </source>
</reference>
<evidence type="ECO:0000313" key="3">
    <source>
        <dbReference type="EMBL" id="MBA5689273.1"/>
    </source>
</evidence>
<evidence type="ECO:0000256" key="1">
    <source>
        <dbReference type="SAM" id="MobiDB-lite"/>
    </source>
</evidence>
<dbReference type="AlphaFoldDB" id="A0A7W2FCQ5"/>
<evidence type="ECO:0000313" key="4">
    <source>
        <dbReference type="Proteomes" id="UP000573499"/>
    </source>
</evidence>
<keyword evidence="2" id="KW-0732">Signal</keyword>
<dbReference type="Proteomes" id="UP000573499">
    <property type="component" value="Unassembled WGS sequence"/>
</dbReference>
<gene>
    <name evidence="3" type="ORF">H3H39_19705</name>
</gene>
<organism evidence="3 4">
    <name type="scientific">Rugamonas apoptosis</name>
    <dbReference type="NCBI Taxonomy" id="2758570"/>
    <lineage>
        <taxon>Bacteria</taxon>
        <taxon>Pseudomonadati</taxon>
        <taxon>Pseudomonadota</taxon>
        <taxon>Betaproteobacteria</taxon>
        <taxon>Burkholderiales</taxon>
        <taxon>Oxalobacteraceae</taxon>
        <taxon>Telluria group</taxon>
        <taxon>Rugamonas</taxon>
    </lineage>
</organism>
<name>A0A7W2FCQ5_9BURK</name>
<keyword evidence="4" id="KW-1185">Reference proteome</keyword>
<comment type="caution">
    <text evidence="3">The sequence shown here is derived from an EMBL/GenBank/DDBJ whole genome shotgun (WGS) entry which is preliminary data.</text>
</comment>
<proteinExistence type="predicted"/>
<protein>
    <submittedName>
        <fullName evidence="3">Uncharacterized protein</fullName>
    </submittedName>
</protein>
<evidence type="ECO:0000256" key="2">
    <source>
        <dbReference type="SAM" id="SignalP"/>
    </source>
</evidence>
<feature type="chain" id="PRO_5031514085" evidence="2">
    <location>
        <begin position="26"/>
        <end position="254"/>
    </location>
</feature>
<dbReference type="EMBL" id="JACEZU010000010">
    <property type="protein sequence ID" value="MBA5689273.1"/>
    <property type="molecule type" value="Genomic_DNA"/>
</dbReference>